<sequence>MYGRFAGQKRSGRNNEGFITFGTPFVDLTRPLHRYRVVWCLQDRTLEDTKKLPMTQSERLSFDDRRCVECEIERQACCLSCCHSGRRTIQAEGVVGIARSVIALVRCEGDEIHVSNTIISSDKRWFVGTYPVAMIFVLQIEILIVCSALATAIPSGGSFDCGNTPLDITIMFPSLAHIGRRGDFDKVTTSIRDLVKQFSALENRSHIALVQFAENNAIRFPLSDVSTEEKKSELFSHLDNTGDELGSKDFINSAINMVCTDIFGDGQHRDTALDVLIVFTNRQVSSDDPAETDDALAILEEKGIYRVIIGIGNEMSKGYLQKLAGGKEGAVKFANFAALSGKANDIHNLTCNMLNCEDPPLDICLVIDQTQSVGKHDYGIMMNALAGKFLPLFTISEEATHFSVVTFANQATIRIPFNHTASSNLQQLADLIIDMSNDELGRPTRTDRAMEAANEAFEEANGDRRHAADALVLLTDGKTHVDSKNFIGDQGVLNPIIVWMEDILLGVHGRSVLHLVMEELVGATEPVLTLPQNIGEKIAPQLDLVRSQECAIQWTVVMTGTLQNGQNGRIVAKIAMVCKTGKIPCEDGIDLALLIDSSKSIPKKNYRKLLQEMLPTFLRTDEMANNKTRVGVATFDRDAEILDNFTTYVSHDKEDLIALIESQPIRLTFKTRIDFGLNKVSEMLFSDKGGDRTEKPNVLVVFFDGRPFPPQKVDLDKALPPLRTKNKAQVVFVGYGIRVNFSLLENLAGPEKVVRLNELRDYTNNGTIMDLVKKICEIDGLYTPWSEWSVCSDTCGNGVQIRSRSCTAPPPQEGGKDCVGPPDEVRECNMGPCANDFISSDEQLGRESRDPWRGALGDFCRSGYKGDLYHLHRGIYIRIGAIESVFSWYGS</sequence>
<dbReference type="Pfam" id="PF00092">
    <property type="entry name" value="VWA"/>
    <property type="match status" value="3"/>
</dbReference>
<dbReference type="CDD" id="cd01450">
    <property type="entry name" value="vWFA_subfamily_ECM"/>
    <property type="match status" value="2"/>
</dbReference>
<gene>
    <name evidence="2" type="ORF">PLOB_00000067</name>
</gene>
<name>A0ABN8MSY8_9CNID</name>
<dbReference type="InterPro" id="IPR050525">
    <property type="entry name" value="ECM_Assembly_Org"/>
</dbReference>
<dbReference type="InterPro" id="IPR002035">
    <property type="entry name" value="VWF_A"/>
</dbReference>
<dbReference type="Proteomes" id="UP001159405">
    <property type="component" value="Unassembled WGS sequence"/>
</dbReference>
<dbReference type="SMART" id="SM00327">
    <property type="entry name" value="VWA"/>
    <property type="match status" value="3"/>
</dbReference>
<dbReference type="SUPFAM" id="SSF82895">
    <property type="entry name" value="TSP-1 type 1 repeat"/>
    <property type="match status" value="1"/>
</dbReference>
<dbReference type="InterPro" id="IPR036383">
    <property type="entry name" value="TSP1_rpt_sf"/>
</dbReference>
<dbReference type="Gene3D" id="3.40.50.410">
    <property type="entry name" value="von Willebrand factor, type A domain"/>
    <property type="match status" value="3"/>
</dbReference>
<dbReference type="EMBL" id="CALNXK010000001">
    <property type="protein sequence ID" value="CAH3032598.1"/>
    <property type="molecule type" value="Genomic_DNA"/>
</dbReference>
<dbReference type="Pfam" id="PF00090">
    <property type="entry name" value="TSP_1"/>
    <property type="match status" value="1"/>
</dbReference>
<feature type="domain" description="VWFA" evidence="1">
    <location>
        <begin position="590"/>
        <end position="775"/>
    </location>
</feature>
<feature type="domain" description="VWFA" evidence="1">
    <location>
        <begin position="167"/>
        <end position="353"/>
    </location>
</feature>
<keyword evidence="3" id="KW-1185">Reference proteome</keyword>
<dbReference type="Gene3D" id="2.20.100.10">
    <property type="entry name" value="Thrombospondin type-1 (TSP1) repeat"/>
    <property type="match status" value="1"/>
</dbReference>
<evidence type="ECO:0000259" key="1">
    <source>
        <dbReference type="PROSITE" id="PS50234"/>
    </source>
</evidence>
<proteinExistence type="predicted"/>
<reference evidence="2 3" key="1">
    <citation type="submission" date="2022-05" db="EMBL/GenBank/DDBJ databases">
        <authorList>
            <consortium name="Genoscope - CEA"/>
            <person name="William W."/>
        </authorList>
    </citation>
    <scope>NUCLEOTIDE SEQUENCE [LARGE SCALE GENOMIC DNA]</scope>
</reference>
<feature type="domain" description="VWFA" evidence="1">
    <location>
        <begin position="362"/>
        <end position="479"/>
    </location>
</feature>
<dbReference type="SMART" id="SM00209">
    <property type="entry name" value="TSP1"/>
    <property type="match status" value="1"/>
</dbReference>
<dbReference type="InterPro" id="IPR000884">
    <property type="entry name" value="TSP1_rpt"/>
</dbReference>
<dbReference type="InterPro" id="IPR036465">
    <property type="entry name" value="vWFA_dom_sf"/>
</dbReference>
<organism evidence="2 3">
    <name type="scientific">Porites lobata</name>
    <dbReference type="NCBI Taxonomy" id="104759"/>
    <lineage>
        <taxon>Eukaryota</taxon>
        <taxon>Metazoa</taxon>
        <taxon>Cnidaria</taxon>
        <taxon>Anthozoa</taxon>
        <taxon>Hexacorallia</taxon>
        <taxon>Scleractinia</taxon>
        <taxon>Fungiina</taxon>
        <taxon>Poritidae</taxon>
        <taxon>Porites</taxon>
    </lineage>
</organism>
<dbReference type="SUPFAM" id="SSF53300">
    <property type="entry name" value="vWA-like"/>
    <property type="match status" value="3"/>
</dbReference>
<dbReference type="PANTHER" id="PTHR24020">
    <property type="entry name" value="COLLAGEN ALPHA"/>
    <property type="match status" value="1"/>
</dbReference>
<dbReference type="PROSITE" id="PS50234">
    <property type="entry name" value="VWFA"/>
    <property type="match status" value="3"/>
</dbReference>
<comment type="caution">
    <text evidence="2">The sequence shown here is derived from an EMBL/GenBank/DDBJ whole genome shotgun (WGS) entry which is preliminary data.</text>
</comment>
<dbReference type="PROSITE" id="PS50092">
    <property type="entry name" value="TSP1"/>
    <property type="match status" value="1"/>
</dbReference>
<protein>
    <recommendedName>
        <fullName evidence="1">VWFA domain-containing protein</fullName>
    </recommendedName>
</protein>
<evidence type="ECO:0000313" key="2">
    <source>
        <dbReference type="EMBL" id="CAH3032598.1"/>
    </source>
</evidence>
<evidence type="ECO:0000313" key="3">
    <source>
        <dbReference type="Proteomes" id="UP001159405"/>
    </source>
</evidence>
<accession>A0ABN8MSY8</accession>